<organism evidence="1 2">
    <name type="scientific">Polluticaenibacter yanchengensis</name>
    <dbReference type="NCBI Taxonomy" id="3014562"/>
    <lineage>
        <taxon>Bacteria</taxon>
        <taxon>Pseudomonadati</taxon>
        <taxon>Bacteroidota</taxon>
        <taxon>Chitinophagia</taxon>
        <taxon>Chitinophagales</taxon>
        <taxon>Chitinophagaceae</taxon>
        <taxon>Polluticaenibacter</taxon>
    </lineage>
</organism>
<protein>
    <recommendedName>
        <fullName evidence="3">GLPGLI family protein</fullName>
    </recommendedName>
</protein>
<reference evidence="1 2" key="1">
    <citation type="submission" date="2022-12" db="EMBL/GenBank/DDBJ databases">
        <title>Chitinophagaceae gen. sp. nov., a new member of the family Chitinophagaceae, isolated from soil in a chemical factory.</title>
        <authorList>
            <person name="Ke Z."/>
        </authorList>
    </citation>
    <scope>NUCLEOTIDE SEQUENCE [LARGE SCALE GENOMIC DNA]</scope>
    <source>
        <strain evidence="1 2">LY-5</strain>
    </source>
</reference>
<accession>A0ABT4UIM2</accession>
<dbReference type="EMBL" id="JAQGEF010000007">
    <property type="protein sequence ID" value="MDA3614618.1"/>
    <property type="molecule type" value="Genomic_DNA"/>
</dbReference>
<evidence type="ECO:0000313" key="1">
    <source>
        <dbReference type="EMBL" id="MDA3614618.1"/>
    </source>
</evidence>
<evidence type="ECO:0000313" key="2">
    <source>
        <dbReference type="Proteomes" id="UP001210231"/>
    </source>
</evidence>
<proteinExistence type="predicted"/>
<comment type="caution">
    <text evidence="1">The sequence shown here is derived from an EMBL/GenBank/DDBJ whole genome shotgun (WGS) entry which is preliminary data.</text>
</comment>
<sequence>MRILIAFIVSFFTILGISEVNANETPKYTIANIDHYSRNVDVENAIKYESVVERFTLVRKDHNIPNFDVVSDFEQSTNNEEVNAGKRLLNKFLLGPNYYLPNERISLHPLHAYNPTWNNISYKLAVPAFILHCIFLI</sequence>
<gene>
    <name evidence="1" type="ORF">O3P16_07345</name>
</gene>
<evidence type="ECO:0008006" key="3">
    <source>
        <dbReference type="Google" id="ProtNLM"/>
    </source>
</evidence>
<keyword evidence="2" id="KW-1185">Reference proteome</keyword>
<name>A0ABT4UIM2_9BACT</name>
<dbReference type="Proteomes" id="UP001210231">
    <property type="component" value="Unassembled WGS sequence"/>
</dbReference>
<dbReference type="RefSeq" id="WP_407030944.1">
    <property type="nucleotide sequence ID" value="NZ_JAQGEF010000007.1"/>
</dbReference>